<dbReference type="SUPFAM" id="SSF48600">
    <property type="entry name" value="Chorismate mutase II"/>
    <property type="match status" value="1"/>
</dbReference>
<dbReference type="SUPFAM" id="SSF48179">
    <property type="entry name" value="6-phosphogluconate dehydrogenase C-terminal domain-like"/>
    <property type="match status" value="1"/>
</dbReference>
<dbReference type="GO" id="GO:0006571">
    <property type="term" value="P:tyrosine biosynthetic process"/>
    <property type="evidence" value="ECO:0007669"/>
    <property type="project" value="InterPro"/>
</dbReference>
<gene>
    <name evidence="5" type="ORF">EDC91_10482</name>
</gene>
<feature type="domain" description="Prephenate/arogenate dehydrogenase" evidence="4">
    <location>
        <begin position="110"/>
        <end position="373"/>
    </location>
</feature>
<comment type="caution">
    <text evidence="5">The sequence shown here is derived from an EMBL/GenBank/DDBJ whole genome shotgun (WGS) entry which is preliminary data.</text>
</comment>
<dbReference type="InterPro" id="IPR002701">
    <property type="entry name" value="CM_II_prokaryot"/>
</dbReference>
<dbReference type="InterPro" id="IPR046825">
    <property type="entry name" value="PDH_C"/>
</dbReference>
<dbReference type="PROSITE" id="PS51176">
    <property type="entry name" value="PDH_ADH"/>
    <property type="match status" value="1"/>
</dbReference>
<dbReference type="EMBL" id="SLWF01000004">
    <property type="protein sequence ID" value="TCN87950.1"/>
    <property type="molecule type" value="Genomic_DNA"/>
</dbReference>
<evidence type="ECO:0000259" key="3">
    <source>
        <dbReference type="PROSITE" id="PS51168"/>
    </source>
</evidence>
<reference evidence="5 6" key="1">
    <citation type="submission" date="2019-03" db="EMBL/GenBank/DDBJ databases">
        <title>Freshwater and sediment microbial communities from various areas in North America, analyzing microbe dynamics in response to fracking.</title>
        <authorList>
            <person name="Lamendella R."/>
        </authorList>
    </citation>
    <scope>NUCLEOTIDE SEQUENCE [LARGE SCALE GENOMIC DNA]</scope>
    <source>
        <strain evidence="5 6">74A</strain>
    </source>
</reference>
<dbReference type="GO" id="GO:0008977">
    <property type="term" value="F:prephenate dehydrogenase (NAD+) activity"/>
    <property type="evidence" value="ECO:0007669"/>
    <property type="project" value="InterPro"/>
</dbReference>
<dbReference type="NCBIfam" id="NF008400">
    <property type="entry name" value="PRK11199.1"/>
    <property type="match status" value="1"/>
</dbReference>
<dbReference type="GO" id="GO:0004665">
    <property type="term" value="F:prephenate dehydrogenase (NADP+) activity"/>
    <property type="evidence" value="ECO:0007669"/>
    <property type="project" value="InterPro"/>
</dbReference>
<dbReference type="Pfam" id="PF20463">
    <property type="entry name" value="PDH_C"/>
    <property type="match status" value="1"/>
</dbReference>
<dbReference type="Gene3D" id="3.40.50.720">
    <property type="entry name" value="NAD(P)-binding Rossmann-like Domain"/>
    <property type="match status" value="1"/>
</dbReference>
<sequence length="386" mass="43422">MPDGRFDMNEKTTAELEKLRDLIDGVDQQLLLLLRKRLDLVAQVGAVKHSAGLPIYAPEREAAMLAKRRAEAETMGIQPQLIEDVLRRLMRESYLNEKDVGFKQVKEDLGKIVIVGGKGQLGQLFAQMFSLSGYEVHLLDKDDWQRAAAMFEGAGLVLVTVPIAVTCELIRDKLTQLPTDCILADLTSIKTAPMAAMLETHQGPVVGLHPMFGPDVGSFAKQVVVVCHGRQAQAYDWLLEQIKIWGARLVEAEAIKHDKAMQLVQAMRHFSTFVYGLNLCREQADMQSLLQFSSPIYRLELAMVGRLFAQSPELYADIIFAQKDSLKAISDYLANYAEALTVLESGNRDEFIRRFREVTQWFGDLAPQFQHESRAMLQSVNDMKSH</sequence>
<dbReference type="PANTHER" id="PTHR21363">
    <property type="entry name" value="PREPHENATE DEHYDROGENASE"/>
    <property type="match status" value="1"/>
</dbReference>
<protein>
    <recommendedName>
        <fullName evidence="1">chorismate mutase</fullName>
        <ecNumber evidence="1">5.4.99.5</ecNumber>
    </recommendedName>
</protein>
<evidence type="ECO:0000259" key="4">
    <source>
        <dbReference type="PROSITE" id="PS51176"/>
    </source>
</evidence>
<dbReference type="Pfam" id="PF02153">
    <property type="entry name" value="PDH_N"/>
    <property type="match status" value="1"/>
</dbReference>
<dbReference type="GO" id="GO:0005737">
    <property type="term" value="C:cytoplasm"/>
    <property type="evidence" value="ECO:0007669"/>
    <property type="project" value="InterPro"/>
</dbReference>
<dbReference type="InterPro" id="IPR011277">
    <property type="entry name" value="CM_T"/>
</dbReference>
<dbReference type="InterPro" id="IPR050812">
    <property type="entry name" value="Preph/Arog_dehydrog"/>
</dbReference>
<dbReference type="InterPro" id="IPR036979">
    <property type="entry name" value="CM_dom_sf"/>
</dbReference>
<accession>A0A4R2FKB6</accession>
<dbReference type="GO" id="GO:0004106">
    <property type="term" value="F:chorismate mutase activity"/>
    <property type="evidence" value="ECO:0007669"/>
    <property type="project" value="UniProtKB-EC"/>
</dbReference>
<dbReference type="PROSITE" id="PS51168">
    <property type="entry name" value="CHORISMATE_MUT_2"/>
    <property type="match status" value="1"/>
</dbReference>
<evidence type="ECO:0000256" key="1">
    <source>
        <dbReference type="ARBA" id="ARBA00012404"/>
    </source>
</evidence>
<dbReference type="Gene3D" id="1.10.3660.10">
    <property type="entry name" value="6-phosphogluconate dehydrogenase C-terminal like domain"/>
    <property type="match status" value="1"/>
</dbReference>
<proteinExistence type="predicted"/>
<dbReference type="Gene3D" id="1.20.59.10">
    <property type="entry name" value="Chorismate mutase"/>
    <property type="match status" value="1"/>
</dbReference>
<dbReference type="Proteomes" id="UP000294832">
    <property type="component" value="Unassembled WGS sequence"/>
</dbReference>
<dbReference type="InterPro" id="IPR008244">
    <property type="entry name" value="Chor_mut/prephenate_DH_T"/>
</dbReference>
<keyword evidence="6" id="KW-1185">Reference proteome</keyword>
<dbReference type="SUPFAM" id="SSF51735">
    <property type="entry name" value="NAD(P)-binding Rossmann-fold domains"/>
    <property type="match status" value="1"/>
</dbReference>
<evidence type="ECO:0000256" key="2">
    <source>
        <dbReference type="ARBA" id="ARBA00023002"/>
    </source>
</evidence>
<dbReference type="AlphaFoldDB" id="A0A4R2FKB6"/>
<evidence type="ECO:0000313" key="6">
    <source>
        <dbReference type="Proteomes" id="UP000294832"/>
    </source>
</evidence>
<dbReference type="GO" id="GO:0070403">
    <property type="term" value="F:NAD+ binding"/>
    <property type="evidence" value="ECO:0007669"/>
    <property type="project" value="InterPro"/>
</dbReference>
<dbReference type="NCBIfam" id="TIGR01799">
    <property type="entry name" value="CM_T"/>
    <property type="match status" value="1"/>
</dbReference>
<dbReference type="InterPro" id="IPR003099">
    <property type="entry name" value="Prephen_DH"/>
</dbReference>
<dbReference type="GO" id="GO:0046417">
    <property type="term" value="P:chorismate metabolic process"/>
    <property type="evidence" value="ECO:0007669"/>
    <property type="project" value="InterPro"/>
</dbReference>
<dbReference type="InterPro" id="IPR036291">
    <property type="entry name" value="NAD(P)-bd_dom_sf"/>
</dbReference>
<dbReference type="EC" id="5.4.99.5" evidence="1"/>
<keyword evidence="2" id="KW-0560">Oxidoreductase</keyword>
<organism evidence="5 6">
    <name type="scientific">Shewanella fodinae</name>
    <dbReference type="NCBI Taxonomy" id="552357"/>
    <lineage>
        <taxon>Bacteria</taxon>
        <taxon>Pseudomonadati</taxon>
        <taxon>Pseudomonadota</taxon>
        <taxon>Gammaproteobacteria</taxon>
        <taxon>Alteromonadales</taxon>
        <taxon>Shewanellaceae</taxon>
        <taxon>Shewanella</taxon>
    </lineage>
</organism>
<name>A0A4R2FKB6_9GAMM</name>
<dbReference type="InterPro" id="IPR036263">
    <property type="entry name" value="Chorismate_II_sf"/>
</dbReference>
<feature type="domain" description="Chorismate mutase" evidence="3">
    <location>
        <begin position="10"/>
        <end position="101"/>
    </location>
</feature>
<dbReference type="InterPro" id="IPR008927">
    <property type="entry name" value="6-PGluconate_DH-like_C_sf"/>
</dbReference>
<dbReference type="SMART" id="SM00830">
    <property type="entry name" value="CM_2"/>
    <property type="match status" value="1"/>
</dbReference>
<dbReference type="InterPro" id="IPR046826">
    <property type="entry name" value="PDH_N"/>
</dbReference>
<dbReference type="Pfam" id="PF01817">
    <property type="entry name" value="CM_2"/>
    <property type="match status" value="1"/>
</dbReference>
<dbReference type="PANTHER" id="PTHR21363:SF0">
    <property type="entry name" value="PREPHENATE DEHYDROGENASE [NADP(+)]"/>
    <property type="match status" value="1"/>
</dbReference>
<evidence type="ECO:0000313" key="5">
    <source>
        <dbReference type="EMBL" id="TCN87950.1"/>
    </source>
</evidence>
<dbReference type="PIRSF" id="PIRSF001499">
    <property type="entry name" value="Chor_mut_pdh_Tpr"/>
    <property type="match status" value="1"/>
</dbReference>